<dbReference type="RefSeq" id="WP_014016436.1">
    <property type="nucleotide sequence ID" value="NZ_CALDUZ010000005.1"/>
</dbReference>
<keyword evidence="4" id="KW-0788">Thiol protease</keyword>
<accession>A0A1M6T1V0</accession>
<evidence type="ECO:0000256" key="1">
    <source>
        <dbReference type="ARBA" id="ARBA00022517"/>
    </source>
</evidence>
<evidence type="ECO:0000256" key="2">
    <source>
        <dbReference type="ARBA" id="ARBA00022670"/>
    </source>
</evidence>
<evidence type="ECO:0000256" key="4">
    <source>
        <dbReference type="ARBA" id="ARBA00022807"/>
    </source>
</evidence>
<dbReference type="InterPro" id="IPR007422">
    <property type="entry name" value="Peptidase_Prp"/>
</dbReference>
<keyword evidence="1" id="KW-0690">Ribosome biogenesis</keyword>
<evidence type="ECO:0000313" key="8">
    <source>
        <dbReference type="Proteomes" id="UP000238358"/>
    </source>
</evidence>
<evidence type="ECO:0000256" key="3">
    <source>
        <dbReference type="ARBA" id="ARBA00022801"/>
    </source>
</evidence>
<dbReference type="EMBL" id="CP027569">
    <property type="protein sequence ID" value="AVO26158.1"/>
    <property type="molecule type" value="Genomic_DNA"/>
</dbReference>
<comment type="similarity">
    <text evidence="5">Belongs to the Prp family.</text>
</comment>
<sequence>MITITMHRDKKHRYTGFTISGHADYDEAGSDIVCAAVSALSQTALLGLMQYASQDVPYEVNDGFLSVQVPKPCEASQIILGTMVAGLEQIVRQYGEYVVLDS</sequence>
<organism evidence="7 8">
    <name type="scientific">Megasphaera elsdenii</name>
    <dbReference type="NCBI Taxonomy" id="907"/>
    <lineage>
        <taxon>Bacteria</taxon>
        <taxon>Bacillati</taxon>
        <taxon>Bacillota</taxon>
        <taxon>Negativicutes</taxon>
        <taxon>Veillonellales</taxon>
        <taxon>Veillonellaceae</taxon>
        <taxon>Megasphaera</taxon>
    </lineage>
</organism>
<dbReference type="Gene3D" id="3.30.70.1490">
    <property type="entry name" value="Cysteine protease Prp"/>
    <property type="match status" value="1"/>
</dbReference>
<dbReference type="OrthoDB" id="48998at2"/>
<dbReference type="GO" id="GO:0006508">
    <property type="term" value="P:proteolysis"/>
    <property type="evidence" value="ECO:0007669"/>
    <property type="project" value="UniProtKB-KW"/>
</dbReference>
<dbReference type="GO" id="GO:0042254">
    <property type="term" value="P:ribosome biogenesis"/>
    <property type="evidence" value="ECO:0007669"/>
    <property type="project" value="UniProtKB-KW"/>
</dbReference>
<dbReference type="InterPro" id="IPR036764">
    <property type="entry name" value="Peptidase_Prp_sf"/>
</dbReference>
<protein>
    <recommendedName>
        <fullName evidence="6">Ribosomal processing cysteine protease Prp</fullName>
    </recommendedName>
</protein>
<dbReference type="Proteomes" id="UP000238358">
    <property type="component" value="Chromosome"/>
</dbReference>
<gene>
    <name evidence="7" type="ORF">C6Y28_00110</name>
</gene>
<dbReference type="CDD" id="cd16332">
    <property type="entry name" value="Prp-like"/>
    <property type="match status" value="1"/>
</dbReference>
<keyword evidence="3" id="KW-0378">Hydrolase</keyword>
<dbReference type="GeneID" id="97490702"/>
<dbReference type="GO" id="GO:0008234">
    <property type="term" value="F:cysteine-type peptidase activity"/>
    <property type="evidence" value="ECO:0007669"/>
    <property type="project" value="UniProtKB-KW"/>
</dbReference>
<evidence type="ECO:0000256" key="5">
    <source>
        <dbReference type="ARBA" id="ARBA00044503"/>
    </source>
</evidence>
<proteinExistence type="inferred from homology"/>
<dbReference type="AlphaFoldDB" id="A0A1M6T1V0"/>
<evidence type="ECO:0000313" key="7">
    <source>
        <dbReference type="EMBL" id="AVO26158.1"/>
    </source>
</evidence>
<evidence type="ECO:0000256" key="6">
    <source>
        <dbReference type="ARBA" id="ARBA00044538"/>
    </source>
</evidence>
<dbReference type="PANTHER" id="PTHR39178:SF1">
    <property type="entry name" value="RIBOSOMAL-PROCESSING CYSTEINE PROTEASE PRP"/>
    <property type="match status" value="1"/>
</dbReference>
<name>A0A1M6T1V0_MEGEL</name>
<dbReference type="Pfam" id="PF04327">
    <property type="entry name" value="Peptidase_Prp"/>
    <property type="match status" value="1"/>
</dbReference>
<dbReference type="PANTHER" id="PTHR39178">
    <property type="entry name" value="HYPOTHETICAL RIBOSOME-ASSOCIATED PROTEIN"/>
    <property type="match status" value="1"/>
</dbReference>
<keyword evidence="2 7" id="KW-0645">Protease</keyword>
<reference evidence="7 8" key="1">
    <citation type="journal article" date="2018" name="Genome Announc.">
        <title>Complete genomes of two Megasphaera elsdenii strains, NCIMB 702410 and ATCC 25940.</title>
        <authorList>
            <person name="Hatmaker E.A."/>
            <person name="O'Dell K."/>
            <person name="Riley L.A."/>
            <person name="Klingeman D.M."/>
            <person name="Guss A.M."/>
        </authorList>
    </citation>
    <scope>NUCLEOTIDE SEQUENCE [LARGE SCALE GENOMIC DNA]</scope>
    <source>
        <strain evidence="7 8">NCIMB702410</strain>
    </source>
</reference>
<dbReference type="SUPFAM" id="SSF118010">
    <property type="entry name" value="TM1457-like"/>
    <property type="match status" value="1"/>
</dbReference>